<dbReference type="EMBL" id="JAVDRD010000001">
    <property type="protein sequence ID" value="MDR6510011.1"/>
    <property type="molecule type" value="Genomic_DNA"/>
</dbReference>
<dbReference type="PANTHER" id="PTHR31377:SF0">
    <property type="entry name" value="AGMATINE DEIMINASE-RELATED"/>
    <property type="match status" value="1"/>
</dbReference>
<dbReference type="SUPFAM" id="SSF55909">
    <property type="entry name" value="Pentein"/>
    <property type="match status" value="1"/>
</dbReference>
<organism evidence="2 3">
    <name type="scientific">Novosphingobium capsulatum</name>
    <dbReference type="NCBI Taxonomy" id="13688"/>
    <lineage>
        <taxon>Bacteria</taxon>
        <taxon>Pseudomonadati</taxon>
        <taxon>Pseudomonadota</taxon>
        <taxon>Alphaproteobacteria</taxon>
        <taxon>Sphingomonadales</taxon>
        <taxon>Sphingomonadaceae</taxon>
        <taxon>Novosphingobium</taxon>
    </lineage>
</organism>
<keyword evidence="1 2" id="KW-0378">Hydrolase</keyword>
<name>A0ABU1MI75_9SPHN</name>
<gene>
    <name evidence="2" type="ORF">J2792_000851</name>
</gene>
<accession>A0ABU1MI75</accession>
<protein>
    <submittedName>
        <fullName evidence="2">Agmatine deiminase</fullName>
        <ecNumber evidence="2">3.5.3.12</ecNumber>
    </submittedName>
</protein>
<dbReference type="InterPro" id="IPR007466">
    <property type="entry name" value="Peptidyl-Arg-deiminase_porph"/>
</dbReference>
<dbReference type="EC" id="3.5.3.12" evidence="2"/>
<dbReference type="Gene3D" id="3.75.10.10">
    <property type="entry name" value="L-arginine/glycine Amidinotransferase, Chain A"/>
    <property type="match status" value="1"/>
</dbReference>
<dbReference type="GO" id="GO:0047632">
    <property type="term" value="F:agmatine deiminase activity"/>
    <property type="evidence" value="ECO:0007669"/>
    <property type="project" value="UniProtKB-EC"/>
</dbReference>
<keyword evidence="3" id="KW-1185">Reference proteome</keyword>
<dbReference type="Pfam" id="PF04371">
    <property type="entry name" value="PAD_porph"/>
    <property type="match status" value="1"/>
</dbReference>
<dbReference type="Proteomes" id="UP001184150">
    <property type="component" value="Unassembled WGS sequence"/>
</dbReference>
<dbReference type="PANTHER" id="PTHR31377">
    <property type="entry name" value="AGMATINE DEIMINASE-RELATED"/>
    <property type="match status" value="1"/>
</dbReference>
<evidence type="ECO:0000313" key="2">
    <source>
        <dbReference type="EMBL" id="MDR6510011.1"/>
    </source>
</evidence>
<dbReference type="RefSeq" id="WP_309804479.1">
    <property type="nucleotide sequence ID" value="NZ_JAVDRD010000001.1"/>
</dbReference>
<evidence type="ECO:0000313" key="3">
    <source>
        <dbReference type="Proteomes" id="UP001184150"/>
    </source>
</evidence>
<reference evidence="2 3" key="1">
    <citation type="submission" date="2023-07" db="EMBL/GenBank/DDBJ databases">
        <title>Sorghum-associated microbial communities from plants grown in Nebraska, USA.</title>
        <authorList>
            <person name="Schachtman D."/>
        </authorList>
    </citation>
    <scope>NUCLEOTIDE SEQUENCE [LARGE SCALE GENOMIC DNA]</scope>
    <source>
        <strain evidence="2 3">DS1027</strain>
    </source>
</reference>
<proteinExistence type="predicted"/>
<comment type="caution">
    <text evidence="2">The sequence shown here is derived from an EMBL/GenBank/DDBJ whole genome shotgun (WGS) entry which is preliminary data.</text>
</comment>
<sequence>MRLDLSPYLSQKFLMPAETEQHSACWMAWPVRTALWGDRLAAAQTDFATVARAIARFEPVHMVCREQDVTAVREQCGDAVTPFIAPIDDSWMRDSGPTFVRGSKGGLAVVNWAFNAWGRKYHPYAADAALKRRMAEQLGLPLVTCPLTAEGGAILSDGEGTVITTESCLLHANRNLGLTRAQVEAELLAALGAEKIVWLPGDAAEVETDGHVDCLAAVVRPGVVMMEDPATASGARAETLAANRAALLAQRDARGRPFAIIDLPAAPTIDPRDARHQPSYVNFYIANGAVIMPGHGVPQDEAARAAVAAAFPDRAVVQLVLPALPYGGGSIHCITQHQPAPHFLPDGAQPCAQ</sequence>
<evidence type="ECO:0000256" key="1">
    <source>
        <dbReference type="ARBA" id="ARBA00022801"/>
    </source>
</evidence>